<evidence type="ECO:0000313" key="2">
    <source>
        <dbReference type="EMBL" id="CAG8673131.1"/>
    </source>
</evidence>
<protein>
    <submittedName>
        <fullName evidence="2">14974_t:CDS:1</fullName>
    </submittedName>
</protein>
<sequence length="58" mass="6588">DSDPDDKVQSEEPEAMEELPAEEDSIMVREELPTTSNEEVVVEKEVSEMTMDEELTES</sequence>
<reference evidence="2" key="1">
    <citation type="submission" date="2021-06" db="EMBL/GenBank/DDBJ databases">
        <authorList>
            <person name="Kallberg Y."/>
            <person name="Tangrot J."/>
            <person name="Rosling A."/>
        </authorList>
    </citation>
    <scope>NUCLEOTIDE SEQUENCE</scope>
    <source>
        <strain evidence="2">CL551</strain>
    </source>
</reference>
<accession>A0A9N9EGM1</accession>
<feature type="region of interest" description="Disordered" evidence="1">
    <location>
        <begin position="1"/>
        <end position="24"/>
    </location>
</feature>
<evidence type="ECO:0000256" key="1">
    <source>
        <dbReference type="SAM" id="MobiDB-lite"/>
    </source>
</evidence>
<dbReference type="EMBL" id="CAJVPV010012857">
    <property type="protein sequence ID" value="CAG8673131.1"/>
    <property type="molecule type" value="Genomic_DNA"/>
</dbReference>
<feature type="non-terminal residue" evidence="2">
    <location>
        <position position="58"/>
    </location>
</feature>
<dbReference type="Proteomes" id="UP000789342">
    <property type="component" value="Unassembled WGS sequence"/>
</dbReference>
<gene>
    <name evidence="2" type="ORF">AMORRO_LOCUS10909</name>
</gene>
<organism evidence="2 3">
    <name type="scientific">Acaulospora morrowiae</name>
    <dbReference type="NCBI Taxonomy" id="94023"/>
    <lineage>
        <taxon>Eukaryota</taxon>
        <taxon>Fungi</taxon>
        <taxon>Fungi incertae sedis</taxon>
        <taxon>Mucoromycota</taxon>
        <taxon>Glomeromycotina</taxon>
        <taxon>Glomeromycetes</taxon>
        <taxon>Diversisporales</taxon>
        <taxon>Acaulosporaceae</taxon>
        <taxon>Acaulospora</taxon>
    </lineage>
</organism>
<feature type="compositionally biased region" description="Basic and acidic residues" evidence="1">
    <location>
        <begin position="1"/>
        <end position="10"/>
    </location>
</feature>
<dbReference type="AlphaFoldDB" id="A0A9N9EGM1"/>
<proteinExistence type="predicted"/>
<feature type="compositionally biased region" description="Acidic residues" evidence="1">
    <location>
        <begin position="11"/>
        <end position="24"/>
    </location>
</feature>
<keyword evidence="3" id="KW-1185">Reference proteome</keyword>
<comment type="caution">
    <text evidence="2">The sequence shown here is derived from an EMBL/GenBank/DDBJ whole genome shotgun (WGS) entry which is preliminary data.</text>
</comment>
<evidence type="ECO:0000313" key="3">
    <source>
        <dbReference type="Proteomes" id="UP000789342"/>
    </source>
</evidence>
<name>A0A9N9EGM1_9GLOM</name>